<protein>
    <recommendedName>
        <fullName evidence="6">Nitroreductase family deazaflavin-dependent oxidoreductase</fullName>
    </recommendedName>
</protein>
<dbReference type="EMBL" id="BBYQ01000008">
    <property type="protein sequence ID" value="GAP26724.1"/>
    <property type="molecule type" value="Genomic_DNA"/>
</dbReference>
<reference evidence="4" key="1">
    <citation type="submission" date="2015-07" db="EMBL/GenBank/DDBJ databases">
        <title>Nocardia seriolae U-1 whole genome shotgun sequence.</title>
        <authorList>
            <person name="Imajoh M."/>
            <person name="Fukumoto Y."/>
            <person name="Sukeda M."/>
            <person name="Yamane J."/>
            <person name="Yamasaki K."/>
            <person name="Shimizu M."/>
            <person name="Ohnishi K."/>
            <person name="Oshima S."/>
        </authorList>
    </citation>
    <scope>NUCLEOTIDE SEQUENCE [LARGE SCALE GENOMIC DNA]</scope>
    <source>
        <strain evidence="4">U-1</strain>
    </source>
</reference>
<proteinExistence type="predicted"/>
<dbReference type="Proteomes" id="UP000037179">
    <property type="component" value="Unassembled WGS sequence"/>
</dbReference>
<dbReference type="RefSeq" id="WP_155239616.1">
    <property type="nucleotide sequence ID" value="NZ_AP017900.1"/>
</dbReference>
<evidence type="ECO:0000313" key="3">
    <source>
        <dbReference type="EMBL" id="GAP26724.1"/>
    </source>
</evidence>
<dbReference type="Pfam" id="PF04075">
    <property type="entry name" value="F420H2_quin_red"/>
    <property type="match status" value="1"/>
</dbReference>
<organism evidence="3 4">
    <name type="scientific">Nocardia seriolae</name>
    <dbReference type="NCBI Taxonomy" id="37332"/>
    <lineage>
        <taxon>Bacteria</taxon>
        <taxon>Bacillati</taxon>
        <taxon>Actinomycetota</taxon>
        <taxon>Actinomycetes</taxon>
        <taxon>Mycobacteriales</taxon>
        <taxon>Nocardiaceae</taxon>
        <taxon>Nocardia</taxon>
    </lineage>
</organism>
<accession>A0ABC9YMU0</accession>
<dbReference type="InterPro" id="IPR004378">
    <property type="entry name" value="F420H2_quin_Rdtase"/>
</dbReference>
<name>A0ABC9YMU0_9NOCA</name>
<reference evidence="2 5" key="3">
    <citation type="submission" date="2016-10" db="EMBL/GenBank/DDBJ databases">
        <title>Genome sequence of Nocardia seriolae strain EM150506, isolated from Anguila japonica.</title>
        <authorList>
            <person name="Han H.-J."/>
        </authorList>
    </citation>
    <scope>NUCLEOTIDE SEQUENCE [LARGE SCALE GENOMIC DNA]</scope>
    <source>
        <strain evidence="2 5">EM150506</strain>
    </source>
</reference>
<feature type="region of interest" description="Disordered" evidence="1">
    <location>
        <begin position="1"/>
        <end position="20"/>
    </location>
</feature>
<evidence type="ECO:0008006" key="6">
    <source>
        <dbReference type="Google" id="ProtNLM"/>
    </source>
</evidence>
<dbReference type="Proteomes" id="UP000180166">
    <property type="component" value="Chromosome"/>
</dbReference>
<gene>
    <name evidence="2" type="ORF">NS506_05112</name>
    <name evidence="3" type="ORF">NSK11_contig00008-0095</name>
</gene>
<dbReference type="Gene3D" id="2.30.110.10">
    <property type="entry name" value="Electron Transport, Fmn-binding Protein, Chain A"/>
    <property type="match status" value="1"/>
</dbReference>
<sequence length="167" mass="18215">MTEQTPGANPYGTPTTTGPEPIRSYQNIVNSIIRSLLKVPLLAPQVGKRLCVLHVVGRKSGKVYDVPVAYTRHDGDLLIGTAKHPWVSNIRKGTPMQVSFGGPKRTADAEVLTDAESVVRLAEAIARDNRHWAEFNGMGIDADGNPSKADAYQSWQQGTVIIRLTVR</sequence>
<dbReference type="AlphaFoldDB" id="A0ABC9YMU0"/>
<evidence type="ECO:0000313" key="2">
    <source>
        <dbReference type="EMBL" id="APA99158.1"/>
    </source>
</evidence>
<evidence type="ECO:0000256" key="1">
    <source>
        <dbReference type="SAM" id="MobiDB-lite"/>
    </source>
</evidence>
<keyword evidence="4" id="KW-1185">Reference proteome</keyword>
<dbReference type="InterPro" id="IPR012349">
    <property type="entry name" value="Split_barrel_FMN-bd"/>
</dbReference>
<dbReference type="NCBIfam" id="TIGR00026">
    <property type="entry name" value="hi_GC_TIGR00026"/>
    <property type="match status" value="1"/>
</dbReference>
<evidence type="ECO:0000313" key="4">
    <source>
        <dbReference type="Proteomes" id="UP000037179"/>
    </source>
</evidence>
<reference evidence="3 4" key="2">
    <citation type="journal article" date="2016" name="Genome Announc.">
        <title>Draft Genome Sequence of Erythromycin- and Oxytetracycline-Sensitive Nocardia seriolae Strain U-1 (NBRC 110359).</title>
        <authorList>
            <person name="Imajoh M."/>
            <person name="Sukeda M."/>
            <person name="Shimizu M."/>
            <person name="Yamane J."/>
            <person name="Ohnishi K."/>
            <person name="Oshima S."/>
        </authorList>
    </citation>
    <scope>NUCLEOTIDE SEQUENCE [LARGE SCALE GENOMIC DNA]</scope>
    <source>
        <strain evidence="3 4">U-1</strain>
    </source>
</reference>
<dbReference type="SUPFAM" id="SSF50475">
    <property type="entry name" value="FMN-binding split barrel"/>
    <property type="match status" value="1"/>
</dbReference>
<evidence type="ECO:0000313" key="5">
    <source>
        <dbReference type="Proteomes" id="UP000180166"/>
    </source>
</evidence>
<dbReference type="EMBL" id="CP017839">
    <property type="protein sequence ID" value="APA99158.1"/>
    <property type="molecule type" value="Genomic_DNA"/>
</dbReference>
<dbReference type="KEGG" id="nsr:NS506_05112"/>
<dbReference type="GeneID" id="93374510"/>